<comment type="caution">
    <text evidence="8">The sequence shown here is derived from an EMBL/GenBank/DDBJ whole genome shotgun (WGS) entry which is preliminary data.</text>
</comment>
<evidence type="ECO:0000313" key="8">
    <source>
        <dbReference type="EMBL" id="MCR0981000.1"/>
    </source>
</evidence>
<dbReference type="InterPro" id="IPR003256">
    <property type="entry name" value="Ribosomal_uL24"/>
</dbReference>
<dbReference type="GO" id="GO:0005840">
    <property type="term" value="C:ribosome"/>
    <property type="evidence" value="ECO:0007669"/>
    <property type="project" value="UniProtKB-KW"/>
</dbReference>
<dbReference type="InterPro" id="IPR041988">
    <property type="entry name" value="Ribosomal_uL24_KOW"/>
</dbReference>
<protein>
    <recommendedName>
        <fullName evidence="4 5">Large ribosomal subunit protein uL24</fullName>
    </recommendedName>
</protein>
<comment type="function">
    <text evidence="5">One of the proteins that surrounds the polypeptide exit tunnel on the outside of the subunit.</text>
</comment>
<reference evidence="8 9" key="1">
    <citation type="submission" date="2022-06" db="EMBL/GenBank/DDBJ databases">
        <title>Roseomonas CN29.</title>
        <authorList>
            <person name="Cheng Y."/>
            <person name="He X."/>
        </authorList>
    </citation>
    <scope>NUCLEOTIDE SEQUENCE [LARGE SCALE GENOMIC DNA]</scope>
    <source>
        <strain evidence="8 9">CN29</strain>
    </source>
</reference>
<evidence type="ECO:0000259" key="7">
    <source>
        <dbReference type="SMART" id="SM00739"/>
    </source>
</evidence>
<organism evidence="8 9">
    <name type="scientific">Roseomonas populi</name>
    <dbReference type="NCBI Taxonomy" id="3121582"/>
    <lineage>
        <taxon>Bacteria</taxon>
        <taxon>Pseudomonadati</taxon>
        <taxon>Pseudomonadota</taxon>
        <taxon>Alphaproteobacteria</taxon>
        <taxon>Acetobacterales</taxon>
        <taxon>Roseomonadaceae</taxon>
        <taxon>Roseomonas</taxon>
    </lineage>
</organism>
<dbReference type="Proteomes" id="UP001524642">
    <property type="component" value="Unassembled WGS sequence"/>
</dbReference>
<comment type="subunit">
    <text evidence="5">Part of the 50S ribosomal subunit.</text>
</comment>
<dbReference type="Gene3D" id="2.30.30.30">
    <property type="match status" value="1"/>
</dbReference>
<dbReference type="InterPro" id="IPR014722">
    <property type="entry name" value="Rib_uL2_dom2"/>
</dbReference>
<dbReference type="Pfam" id="PF17136">
    <property type="entry name" value="ribosomal_L24"/>
    <property type="match status" value="1"/>
</dbReference>
<evidence type="ECO:0000256" key="5">
    <source>
        <dbReference type="HAMAP-Rule" id="MF_01326"/>
    </source>
</evidence>
<keyword evidence="5" id="KW-0694">RNA-binding</keyword>
<evidence type="ECO:0000313" key="9">
    <source>
        <dbReference type="Proteomes" id="UP001524642"/>
    </source>
</evidence>
<name>A0ABT1WYS6_9PROT</name>
<comment type="similarity">
    <text evidence="1 5 6">Belongs to the universal ribosomal protein uL24 family.</text>
</comment>
<dbReference type="RefSeq" id="WP_257714656.1">
    <property type="nucleotide sequence ID" value="NZ_JANJOU010000001.1"/>
</dbReference>
<keyword evidence="9" id="KW-1185">Reference proteome</keyword>
<evidence type="ECO:0000256" key="6">
    <source>
        <dbReference type="RuleBase" id="RU003477"/>
    </source>
</evidence>
<comment type="function">
    <text evidence="5">One of two assembly initiator proteins, it binds directly to the 5'-end of the 23S rRNA, where it nucleates assembly of the 50S subunit.</text>
</comment>
<accession>A0ABT1WYS6</accession>
<evidence type="ECO:0000256" key="2">
    <source>
        <dbReference type="ARBA" id="ARBA00022980"/>
    </source>
</evidence>
<evidence type="ECO:0000256" key="1">
    <source>
        <dbReference type="ARBA" id="ARBA00010618"/>
    </source>
</evidence>
<evidence type="ECO:0000256" key="4">
    <source>
        <dbReference type="ARBA" id="ARBA00035206"/>
    </source>
</evidence>
<dbReference type="SUPFAM" id="SSF50104">
    <property type="entry name" value="Translation proteins SH3-like domain"/>
    <property type="match status" value="1"/>
</dbReference>
<dbReference type="NCBIfam" id="TIGR01079">
    <property type="entry name" value="rplX_bact"/>
    <property type="match status" value="1"/>
</dbReference>
<dbReference type="HAMAP" id="MF_01326_B">
    <property type="entry name" value="Ribosomal_uL24_B"/>
    <property type="match status" value="1"/>
</dbReference>
<dbReference type="PROSITE" id="PS01108">
    <property type="entry name" value="RIBOSOMAL_L24"/>
    <property type="match status" value="1"/>
</dbReference>
<evidence type="ECO:0000256" key="3">
    <source>
        <dbReference type="ARBA" id="ARBA00023274"/>
    </source>
</evidence>
<dbReference type="InterPro" id="IPR057264">
    <property type="entry name" value="Ribosomal_uL24_C"/>
</dbReference>
<sequence>MAAKIKKGDRVQVLAGKDKGKRGEVLSVIPTENRAVVQGVNIVKRHAKPQGMNQPGGIQEKEAPIHLSNLAVIDPKSDKPTRVGFRMDGDKKVRVAKASGEVIA</sequence>
<dbReference type="InterPro" id="IPR008991">
    <property type="entry name" value="Translation_prot_SH3-like_sf"/>
</dbReference>
<dbReference type="Pfam" id="PF00467">
    <property type="entry name" value="KOW"/>
    <property type="match status" value="1"/>
</dbReference>
<feature type="domain" description="KOW" evidence="7">
    <location>
        <begin position="4"/>
        <end position="31"/>
    </location>
</feature>
<dbReference type="SMART" id="SM00739">
    <property type="entry name" value="KOW"/>
    <property type="match status" value="1"/>
</dbReference>
<dbReference type="InterPro" id="IPR005824">
    <property type="entry name" value="KOW"/>
</dbReference>
<dbReference type="InterPro" id="IPR005825">
    <property type="entry name" value="Ribosomal_uL24_CS"/>
</dbReference>
<dbReference type="PANTHER" id="PTHR12903">
    <property type="entry name" value="MITOCHONDRIAL RIBOSOMAL PROTEIN L24"/>
    <property type="match status" value="1"/>
</dbReference>
<dbReference type="CDD" id="cd06089">
    <property type="entry name" value="KOW_RPL26"/>
    <property type="match status" value="1"/>
</dbReference>
<keyword evidence="5" id="KW-0699">rRNA-binding</keyword>
<proteinExistence type="inferred from homology"/>
<keyword evidence="3 5" id="KW-0687">Ribonucleoprotein</keyword>
<gene>
    <name evidence="5 8" type="primary">rplX</name>
    <name evidence="8" type="ORF">NRP21_02940</name>
</gene>
<dbReference type="EMBL" id="JANJOU010000001">
    <property type="protein sequence ID" value="MCR0981000.1"/>
    <property type="molecule type" value="Genomic_DNA"/>
</dbReference>
<keyword evidence="2 5" id="KW-0689">Ribosomal protein</keyword>